<dbReference type="Pfam" id="PF00082">
    <property type="entry name" value="Peptidase_S8"/>
    <property type="match status" value="1"/>
</dbReference>
<evidence type="ECO:0000313" key="8">
    <source>
        <dbReference type="Proteomes" id="UP000193719"/>
    </source>
</evidence>
<keyword evidence="2" id="KW-0645">Protease</keyword>
<evidence type="ECO:0000259" key="6">
    <source>
        <dbReference type="Pfam" id="PF00082"/>
    </source>
</evidence>
<evidence type="ECO:0000256" key="3">
    <source>
        <dbReference type="ARBA" id="ARBA00022801"/>
    </source>
</evidence>
<dbReference type="GO" id="GO:0006508">
    <property type="term" value="P:proteolysis"/>
    <property type="evidence" value="ECO:0007669"/>
    <property type="project" value="UniProtKB-KW"/>
</dbReference>
<name>A0A1Y1VDJ5_9FUNG</name>
<dbReference type="GO" id="GO:0004252">
    <property type="term" value="F:serine-type endopeptidase activity"/>
    <property type="evidence" value="ECO:0007669"/>
    <property type="project" value="InterPro"/>
</dbReference>
<gene>
    <name evidence="7" type="ORF">BCR36DRAFT_324602</name>
</gene>
<dbReference type="PROSITE" id="PS51892">
    <property type="entry name" value="SUBTILASE"/>
    <property type="match status" value="1"/>
</dbReference>
<dbReference type="Gene3D" id="3.40.50.200">
    <property type="entry name" value="Peptidase S8/S53 domain"/>
    <property type="match status" value="1"/>
</dbReference>
<feature type="non-terminal residue" evidence="7">
    <location>
        <position position="253"/>
    </location>
</feature>
<keyword evidence="8" id="KW-1185">Reference proteome</keyword>
<dbReference type="PANTHER" id="PTHR43806">
    <property type="entry name" value="PEPTIDASE S8"/>
    <property type="match status" value="1"/>
</dbReference>
<dbReference type="Proteomes" id="UP000193719">
    <property type="component" value="Unassembled WGS sequence"/>
</dbReference>
<reference evidence="7 8" key="1">
    <citation type="submission" date="2016-08" db="EMBL/GenBank/DDBJ databases">
        <title>Genomes of anaerobic fungi encode conserved fungal cellulosomes for biomass hydrolysis.</title>
        <authorList>
            <consortium name="DOE Joint Genome Institute"/>
            <person name="Haitjema C.H."/>
            <person name="Gilmore S.P."/>
            <person name="Henske J.K."/>
            <person name="Solomon K.V."/>
            <person name="De Groot R."/>
            <person name="Kuo A."/>
            <person name="Mondo S.J."/>
            <person name="Salamov A.A."/>
            <person name="Labutti K."/>
            <person name="Zhao Z."/>
            <person name="Chiniquy J."/>
            <person name="Barry K."/>
            <person name="Brewer H.M."/>
            <person name="Purvine S.O."/>
            <person name="Wright A.T."/>
            <person name="Boxma B."/>
            <person name="Van Alen T."/>
            <person name="Hackstein J.H."/>
            <person name="Baker S.E."/>
            <person name="Grigoriev I.V."/>
            <person name="O'Malley M.A."/>
        </authorList>
    </citation>
    <scope>NUCLEOTIDE SEQUENCE [LARGE SCALE GENOMIC DNA]</scope>
    <source>
        <strain evidence="8">finn</strain>
    </source>
</reference>
<dbReference type="AlphaFoldDB" id="A0A1Y1VDJ5"/>
<evidence type="ECO:0000313" key="7">
    <source>
        <dbReference type="EMBL" id="ORX52631.1"/>
    </source>
</evidence>
<comment type="similarity">
    <text evidence="1 5">Belongs to the peptidase S8 family.</text>
</comment>
<feature type="domain" description="Peptidase S8/S53" evidence="6">
    <location>
        <begin position="75"/>
        <end position="253"/>
    </location>
</feature>
<evidence type="ECO:0000256" key="5">
    <source>
        <dbReference type="PROSITE-ProRule" id="PRU01240"/>
    </source>
</evidence>
<reference evidence="7 8" key="2">
    <citation type="submission" date="2016-08" db="EMBL/GenBank/DDBJ databases">
        <title>Pervasive Adenine N6-methylation of Active Genes in Fungi.</title>
        <authorList>
            <consortium name="DOE Joint Genome Institute"/>
            <person name="Mondo S.J."/>
            <person name="Dannebaum R.O."/>
            <person name="Kuo R.C."/>
            <person name="Labutti K."/>
            <person name="Haridas S."/>
            <person name="Kuo A."/>
            <person name="Salamov A."/>
            <person name="Ahrendt S.R."/>
            <person name="Lipzen A."/>
            <person name="Sullivan W."/>
            <person name="Andreopoulos W.B."/>
            <person name="Clum A."/>
            <person name="Lindquist E."/>
            <person name="Daum C."/>
            <person name="Ramamoorthy G.K."/>
            <person name="Gryganskyi A."/>
            <person name="Culley D."/>
            <person name="Magnuson J.K."/>
            <person name="James T.Y."/>
            <person name="O'Malley M.A."/>
            <person name="Stajich J.E."/>
            <person name="Spatafora J.W."/>
            <person name="Visel A."/>
            <person name="Grigoriev I.V."/>
        </authorList>
    </citation>
    <scope>NUCLEOTIDE SEQUENCE [LARGE SCALE GENOMIC DNA]</scope>
    <source>
        <strain evidence="8">finn</strain>
    </source>
</reference>
<dbReference type="EMBL" id="MCFH01000015">
    <property type="protein sequence ID" value="ORX52631.1"/>
    <property type="molecule type" value="Genomic_DNA"/>
</dbReference>
<comment type="caution">
    <text evidence="7">The sequence shown here is derived from an EMBL/GenBank/DDBJ whole genome shotgun (WGS) entry which is preliminary data.</text>
</comment>
<protein>
    <submittedName>
        <fullName evidence="7">Subtilisin-like protein</fullName>
    </submittedName>
</protein>
<dbReference type="InterPro" id="IPR036852">
    <property type="entry name" value="Peptidase_S8/S53_dom_sf"/>
</dbReference>
<dbReference type="PANTHER" id="PTHR43806:SF11">
    <property type="entry name" value="CEREVISIN-RELATED"/>
    <property type="match status" value="1"/>
</dbReference>
<dbReference type="SUPFAM" id="SSF52743">
    <property type="entry name" value="Subtilisin-like"/>
    <property type="match status" value="1"/>
</dbReference>
<evidence type="ECO:0000256" key="1">
    <source>
        <dbReference type="ARBA" id="ARBA00011073"/>
    </source>
</evidence>
<organism evidence="7 8">
    <name type="scientific">Piromyces finnis</name>
    <dbReference type="NCBI Taxonomy" id="1754191"/>
    <lineage>
        <taxon>Eukaryota</taxon>
        <taxon>Fungi</taxon>
        <taxon>Fungi incertae sedis</taxon>
        <taxon>Chytridiomycota</taxon>
        <taxon>Chytridiomycota incertae sedis</taxon>
        <taxon>Neocallimastigomycetes</taxon>
        <taxon>Neocallimastigales</taxon>
        <taxon>Neocallimastigaceae</taxon>
        <taxon>Piromyces</taxon>
    </lineage>
</organism>
<dbReference type="InterPro" id="IPR000209">
    <property type="entry name" value="Peptidase_S8/S53_dom"/>
</dbReference>
<accession>A0A1Y1VDJ5</accession>
<proteinExistence type="inferred from homology"/>
<keyword evidence="3" id="KW-0378">Hydrolase</keyword>
<dbReference type="OrthoDB" id="2152997at2759"/>
<sequence>MIKSRPEVIDVVPNEVYEPNSIYDIEEIKEETGWNNVMVRENAPLHLSIISQGEFNESRVDKYDKNYYYPESAGKDIDLYILDVGFNFNHPEFSNKNERIIKCLFNITKAKVVEANSDIYCFNKKQSSHGTTVAEAAAGKEHGAARKANIYAVLFEDITSANVISALEYIKENLFRPYKSIFNLSYGYIKEIQRSSPISKTTSRVNELFEELTEAGSVIFTSAGNEGELSYNVTYNKQSIPCLENYTICVGGI</sequence>
<dbReference type="InterPro" id="IPR050131">
    <property type="entry name" value="Peptidase_S8_subtilisin-like"/>
</dbReference>
<keyword evidence="4" id="KW-0720">Serine protease</keyword>
<evidence type="ECO:0000256" key="2">
    <source>
        <dbReference type="ARBA" id="ARBA00022670"/>
    </source>
</evidence>
<dbReference type="STRING" id="1754191.A0A1Y1VDJ5"/>
<comment type="caution">
    <text evidence="5">Lacks conserved residue(s) required for the propagation of feature annotation.</text>
</comment>
<evidence type="ECO:0000256" key="4">
    <source>
        <dbReference type="ARBA" id="ARBA00022825"/>
    </source>
</evidence>